<proteinExistence type="predicted"/>
<reference evidence="2" key="1">
    <citation type="submission" date="2019-12" db="EMBL/GenBank/DDBJ databases">
        <title>Clostridiaceae gen. nov. sp. nov., isolated from sediment in Xinjiang, China.</title>
        <authorList>
            <person name="Zhang R."/>
        </authorList>
    </citation>
    <scope>NUCLEOTIDE SEQUENCE</scope>
    <source>
        <strain evidence="2">D2Q-11</strain>
    </source>
</reference>
<dbReference type="EMBL" id="WSFT01000033">
    <property type="protein sequence ID" value="MBS4538465.1"/>
    <property type="molecule type" value="Genomic_DNA"/>
</dbReference>
<dbReference type="AlphaFoldDB" id="A0A942UVV3"/>
<evidence type="ECO:0000256" key="1">
    <source>
        <dbReference type="SAM" id="Phobius"/>
    </source>
</evidence>
<feature type="transmembrane region" description="Helical" evidence="1">
    <location>
        <begin position="26"/>
        <end position="46"/>
    </location>
</feature>
<keyword evidence="1" id="KW-0472">Membrane</keyword>
<keyword evidence="3" id="KW-1185">Reference proteome</keyword>
<dbReference type="RefSeq" id="WP_203366392.1">
    <property type="nucleotide sequence ID" value="NZ_WSFT01000033.1"/>
</dbReference>
<organism evidence="2 3">
    <name type="scientific">Anaeromonas frigoriresistens</name>
    <dbReference type="NCBI Taxonomy" id="2683708"/>
    <lineage>
        <taxon>Bacteria</taxon>
        <taxon>Bacillati</taxon>
        <taxon>Bacillota</taxon>
        <taxon>Tissierellia</taxon>
        <taxon>Tissierellales</taxon>
        <taxon>Thermohalobacteraceae</taxon>
        <taxon>Anaeromonas</taxon>
    </lineage>
</organism>
<comment type="caution">
    <text evidence="2">The sequence shown here is derived from an EMBL/GenBank/DDBJ whole genome shotgun (WGS) entry which is preliminary data.</text>
</comment>
<protein>
    <submittedName>
        <fullName evidence="2">Uncharacterized protein</fullName>
    </submittedName>
</protein>
<name>A0A942UVV3_9FIRM</name>
<sequence length="65" mass="7228">MKIMRILFALTGTVLAIIGLTSNDNNTIVAIMPYMLSCLGISQLIASIKHYKQSKKGCKFISFYI</sequence>
<accession>A0A942UVV3</accession>
<evidence type="ECO:0000313" key="2">
    <source>
        <dbReference type="EMBL" id="MBS4538465.1"/>
    </source>
</evidence>
<keyword evidence="1" id="KW-0812">Transmembrane</keyword>
<gene>
    <name evidence="2" type="ORF">GOQ27_08310</name>
</gene>
<dbReference type="Proteomes" id="UP000724672">
    <property type="component" value="Unassembled WGS sequence"/>
</dbReference>
<evidence type="ECO:0000313" key="3">
    <source>
        <dbReference type="Proteomes" id="UP000724672"/>
    </source>
</evidence>
<keyword evidence="1" id="KW-1133">Transmembrane helix</keyword>